<organism evidence="3 4">
    <name type="scientific">Mycoplasmopsis bovigenitalium</name>
    <dbReference type="NCBI Taxonomy" id="2112"/>
    <lineage>
        <taxon>Bacteria</taxon>
        <taxon>Bacillati</taxon>
        <taxon>Mycoplasmatota</taxon>
        <taxon>Mycoplasmoidales</taxon>
        <taxon>Metamycoplasmataceae</taxon>
        <taxon>Mycoplasmopsis</taxon>
    </lineage>
</organism>
<feature type="coiled-coil region" evidence="1">
    <location>
        <begin position="659"/>
        <end position="686"/>
    </location>
</feature>
<feature type="coiled-coil region" evidence="1">
    <location>
        <begin position="1486"/>
        <end position="1573"/>
    </location>
</feature>
<proteinExistence type="predicted"/>
<feature type="coiled-coil region" evidence="1">
    <location>
        <begin position="971"/>
        <end position="1084"/>
    </location>
</feature>
<feature type="coiled-coil region" evidence="1">
    <location>
        <begin position="1282"/>
        <end position="1309"/>
    </location>
</feature>
<evidence type="ECO:0000256" key="2">
    <source>
        <dbReference type="SAM" id="SignalP"/>
    </source>
</evidence>
<keyword evidence="1" id="KW-0175">Coiled coil</keyword>
<name>A0A449AAB4_9BACT</name>
<keyword evidence="2" id="KW-0732">Signal</keyword>
<dbReference type="EMBL" id="LR214970">
    <property type="protein sequence ID" value="VEU61122.1"/>
    <property type="molecule type" value="Genomic_DNA"/>
</dbReference>
<evidence type="ECO:0000313" key="4">
    <source>
        <dbReference type="Proteomes" id="UP000290942"/>
    </source>
</evidence>
<sequence>MSKKSKLTAALLITGIPAAALAITLPFLHSKSELSTKEKLGVFNKLKDSTDKATDFLNTHSNIKSDNRLEIENAIKYAKQVGSIKLNSNSRDAKSVVESMLDAKHKLNLLLATVLLKETNEQNEALFNDAIAKSKENIFAHDLLADFNNSVQNFKNKTIDKNAFVAKVVELNNKQREITNNVERDINIFRFTILNKIDDLNIVAKASALNKVVDFIETRLSRYSSRDAINEYQIFFEKASNELYNIESQNNTAEVKEIYAQIDQAILKIGELQIENHVREQLVAELSGLKNFVQTIKGNLSFKVISPSSESVSAKKIITDYISTFFDKTAQYFKTQQEVKQDLQNQISEKEKSINSLDPQFRIELQNIINSTKSAITSSSEPTKIHELYSNFIRQTSLISVAQTLLKENVKRINETTLDQDTKVHFATELNKQPYSNALVYFEKSNAIMSEAESQNLIKQFIFERLDNLKTQFEFSQANAQNTSLTQEQIQKIQQSIKKINNLKQNNVPLEEFVSEFERLINEERLVNKSELKHITSSLEEEFAKESIKPSAQLIKIWADLKPVLVAYTSEFSTATRQELNAQIKPNNSDVTNAIKLLADARLANIVNTINSKNQDLNKLINEKFTDSEISAEKQVILEKVKELEAESQLIYSDKKLSHEEKIQKLNKIKQTQEQLEKDLDILVQSAKTKHSAIKILDGYKDNDNAKIYFADDIKKINEYKELIEKALNNPTNNTIDLHTLQKNLKEALDQLVENVESVDGASIANKIESQIKDTFAGQRKANQQFTPVERTLLVGLSELKDEADANKKITNEVEKANKNRITQNKMDVLRRAIPSLSDFETDLDAAKQEFEQAKKATAELKEEVQGLNEKSKTEFTKITDKLEQENAKITQKIQEYDKLLEDLFKPDKHNKSHIDNINSEIDSLRKQMATNVIKAQLEKESLIMGQSDLDSNEFKDVLTKHPYDLVKSDFEVLQKAKTAAIKEAETLEQQAKELKNRKEELDKKIQELWKQRINITDKSQLPKNEEEIHELEKQIAEVNKDLQHKLSEAKTRVETQLTNFDKLQDLAKKVNEAAKALKGIDAQKYPELAKNLQEIIEANRLNAADDAGRVNEKLRKLDEAIAKIESSKSAKDSLNELQKVKTNQYKENNNTAPRKIFEEVDKQIQEVIDSESKVISNPNSTLAQINTAKAKIESAISRYKLAKDLINKEFEAAKKDFEDKSKELIATEKDGKFVGYKDGNDAEGSEVQKLKAEFDRIIKLDTTTPTQIKELRNKLDLAFNKDKFAHKQQEVQKKIEELKEKAKSANLEITGDDGKTPFDKLSELLNVLKADVDSKDNPTQTSDIIKQYEKLGSLENLLEKQEKIMSKAAKDGVNPEVKKTLTDILKNSTPFTDKPHSGTPTNLDIINKTHDITEKFNDAQQFNEISESAKEKINSVKKSVEDSLNRPEIDPKAKDEIAKLLDSYNSELDAIKPDIKNPKPAKDKAAKLEEQADIIKANIENITEFAKVVKIADDLTKSTEDGPINETLKSLKDELAKEIQNAQENYKNFDKYEEIKEKIKAISARINEAKKVNDQFSDLDKTLEAIQYKPGLNSTDESQTKHNQFKQFIGKLKDFANDDSVKKDLNRIQLLSSVIVTTKSLLETHKQILAKYELDKFEFQSVQYGYEWDKKNFGESVLSTVPEVPQNFEPVNLTSNLKTLRDSALDKISKAEVLYNSRKKVFEKAKTNFDDEIKRINAKNNTDTFTELKKDQLAFYKDILTKLQNVNDFNKLSEIDEHEAKIDLAHSLTDKFITLAENVKLLKDKKTEANGKNPKTTELTNAISKTDEIVSAIEHVAETELNKNVYFTDFNEFKLQEQLEKVKVHKAKLELLIKHAEADNKLKTSGLEENARKIPAAILARFATAIKQLDSSAEQKIKDIESQYLNGGVLAFEQVLESSKTLQETIKKAKEFDAKSSQTDYYNKESALMKKLYDELDEKIKEAEKLLNTENLSSDADLRSKRSTLIEGIENNSYGVISKLKAEKKRETNAIIRELKDIDEYIKTNYNTNKPTIDGFDTLEVRKKDNEEFADLATIKSVTELINTAKDKIKEQKQAIYNFNKNRLTAMNSWFDKYVKLLTAQEFSVDSLQKINKNDSTSLLSYIGISSEINAYKAEIEKVNQYLNSSSFKEGSYIQDARNMNLHFKNVEAKYKELKEKSATAFKLIKDSITKFNEQVKKDGNGDRLYSLIEKIYKINKGVDNIESSTLLTRINDVNTKTTDLSSVASSNNSSSFDFNNQNYKDNATSADSSAKAEFTTYHSTIDKLLKGLQSINTLIKGDNNSQDDEDSLKGIYTRFIQNRTITNFLNIVASENFRSDDAKQNKAFATFISAYKPLYDSLNQSSKVAADNVLNNVASDIDTKLEVLNGVYKPAVSLLEWFNKQENKQLVFDYLYADDNKNMKDIVPLHKTLYEDFAQLVNNDSSSNALELDITNKPEIMNLFKRFTFLKNTNMPFNTSNVSVYLTRNSASDKFAPEFVQADTSIKKTKLNFKIKYNKKADDSNYKDVESYELEFKDVWVTFNTQTTFIATKDHVNVNLKQEKVGKNTFNILESTDVFDAYKAGWNNKTFASGFLSTFAAAADYKKEKKLQFFREDITFSTDDEWNNALNSKIKQPDDLFSWDNKQLLQQITNNNDELSKMDLSTSAPIMKYKFKLKDGVLTFAGKKYKVAKFGGKQFMYWAQADTDMVVQGNIIKMWIPYFIYIPLVSEDENQFTILHLNYEEILDIPWNDSSYKYKIKMKDPVWSLVKIGKIVDKVKKAADAEVSKVTQLNGEQLNHIKAHIYAQQMAIYYTNKEYLNERDKEKEWKVRRSENSDGKGRPDTNFWNQVDKFGMFIRIREDNKEVE</sequence>
<accession>A0A449AAB4</accession>
<gene>
    <name evidence="3" type="ORF">NCTC10122_00714</name>
</gene>
<reference evidence="3 4" key="1">
    <citation type="submission" date="2019-01" db="EMBL/GenBank/DDBJ databases">
        <authorList>
            <consortium name="Pathogen Informatics"/>
        </authorList>
    </citation>
    <scope>NUCLEOTIDE SEQUENCE [LARGE SCALE GENOMIC DNA]</scope>
    <source>
        <strain evidence="3 4">NCTC10122</strain>
    </source>
</reference>
<evidence type="ECO:0008006" key="5">
    <source>
        <dbReference type="Google" id="ProtNLM"/>
    </source>
</evidence>
<feature type="coiled-coil region" evidence="1">
    <location>
        <begin position="1967"/>
        <end position="1994"/>
    </location>
</feature>
<evidence type="ECO:0000313" key="3">
    <source>
        <dbReference type="EMBL" id="VEU61122.1"/>
    </source>
</evidence>
<dbReference type="RefSeq" id="WP_129687923.1">
    <property type="nucleotide sequence ID" value="NZ_LR214970.1"/>
</dbReference>
<dbReference type="Proteomes" id="UP000290942">
    <property type="component" value="Chromosome"/>
</dbReference>
<feature type="chain" id="PRO_5019343224" description="ECM-binding protein homolog" evidence="2">
    <location>
        <begin position="23"/>
        <end position="2886"/>
    </location>
</feature>
<protein>
    <recommendedName>
        <fullName evidence="5">ECM-binding protein homolog</fullName>
    </recommendedName>
</protein>
<feature type="coiled-coil region" evidence="1">
    <location>
        <begin position="800"/>
        <end position="903"/>
    </location>
</feature>
<feature type="signal peptide" evidence="2">
    <location>
        <begin position="1"/>
        <end position="22"/>
    </location>
</feature>
<evidence type="ECO:0000256" key="1">
    <source>
        <dbReference type="SAM" id="Coils"/>
    </source>
</evidence>